<dbReference type="AlphaFoldDB" id="A0A5C0AWS8"/>
<reference evidence="2 3" key="1">
    <citation type="submission" date="2019-08" db="EMBL/GenBank/DDBJ databases">
        <title>Amphibian skin-associated Pigmentiphaga: genome sequence and occurrence across geography and hosts.</title>
        <authorList>
            <person name="Bletz M.C."/>
            <person name="Bunk B."/>
            <person name="Sproeer C."/>
            <person name="Biwer P."/>
            <person name="Reiter S."/>
            <person name="Rabemananjara F.C.E."/>
            <person name="Schulz S."/>
            <person name="Overmann J."/>
            <person name="Vences M."/>
        </authorList>
    </citation>
    <scope>NUCLEOTIDE SEQUENCE [LARGE SCALE GENOMIC DNA]</scope>
    <source>
        <strain evidence="2 3">Mada1488</strain>
    </source>
</reference>
<dbReference type="OrthoDB" id="8859045at2"/>
<sequence length="201" mass="21855">MKGIIGITAILGSILLLNTTPAAAWDGPFGLEMGLSLDQIKRVAPVTYSKPTYVTSKVPVPNAAFDDYRLLLTPQTGLCSITAWTPEIEGHAYGDAVMAKFAQLSSMLSAKYGKPSSQFDFLRQGAIWKEPRDWMMSLEQKERTLATFWGGDGAPLPNGISNIAIKAVPMSSRAAMISLRYEFKNFEECRALLNGNSSSGL</sequence>
<keyword evidence="3" id="KW-1185">Reference proteome</keyword>
<evidence type="ECO:0000256" key="1">
    <source>
        <dbReference type="SAM" id="SignalP"/>
    </source>
</evidence>
<dbReference type="KEGG" id="pacr:FXN63_14205"/>
<name>A0A5C0AWS8_9BURK</name>
<protein>
    <submittedName>
        <fullName evidence="2">Uncharacterized protein</fullName>
    </submittedName>
</protein>
<dbReference type="Proteomes" id="UP000325161">
    <property type="component" value="Chromosome"/>
</dbReference>
<dbReference type="RefSeq" id="WP_148815884.1">
    <property type="nucleotide sequence ID" value="NZ_CP043046.1"/>
</dbReference>
<feature type="chain" id="PRO_5023120979" evidence="1">
    <location>
        <begin position="25"/>
        <end position="201"/>
    </location>
</feature>
<gene>
    <name evidence="2" type="ORF">FXN63_14205</name>
</gene>
<accession>A0A5C0AWS8</accession>
<evidence type="ECO:0000313" key="2">
    <source>
        <dbReference type="EMBL" id="QEI06859.1"/>
    </source>
</evidence>
<keyword evidence="1" id="KW-0732">Signal</keyword>
<organism evidence="2 3">
    <name type="scientific">Pigmentiphaga aceris</name>
    <dbReference type="NCBI Taxonomy" id="1940612"/>
    <lineage>
        <taxon>Bacteria</taxon>
        <taxon>Pseudomonadati</taxon>
        <taxon>Pseudomonadota</taxon>
        <taxon>Betaproteobacteria</taxon>
        <taxon>Burkholderiales</taxon>
        <taxon>Alcaligenaceae</taxon>
        <taxon>Pigmentiphaga</taxon>
    </lineage>
</organism>
<dbReference type="EMBL" id="CP043046">
    <property type="protein sequence ID" value="QEI06859.1"/>
    <property type="molecule type" value="Genomic_DNA"/>
</dbReference>
<feature type="signal peptide" evidence="1">
    <location>
        <begin position="1"/>
        <end position="24"/>
    </location>
</feature>
<proteinExistence type="predicted"/>
<evidence type="ECO:0000313" key="3">
    <source>
        <dbReference type="Proteomes" id="UP000325161"/>
    </source>
</evidence>